<gene>
    <name evidence="2" type="ORF">BCL65_10867</name>
</gene>
<name>A0ABX5EE14_9MICO</name>
<dbReference type="PANTHER" id="PTHR33434">
    <property type="entry name" value="DEGV DOMAIN-CONTAINING PROTEIN DR_1986-RELATED"/>
    <property type="match status" value="1"/>
</dbReference>
<protein>
    <submittedName>
        <fullName evidence="2">DegV family protein with EDD domain</fullName>
    </submittedName>
</protein>
<dbReference type="RefSeq" id="WP_106268437.1">
    <property type="nucleotide sequence ID" value="NZ_PVTX01000008.1"/>
</dbReference>
<dbReference type="Pfam" id="PF02645">
    <property type="entry name" value="DegV"/>
    <property type="match status" value="1"/>
</dbReference>
<evidence type="ECO:0000313" key="3">
    <source>
        <dbReference type="Proteomes" id="UP000239895"/>
    </source>
</evidence>
<dbReference type="SUPFAM" id="SSF82549">
    <property type="entry name" value="DAK1/DegV-like"/>
    <property type="match status" value="1"/>
</dbReference>
<accession>A0ABX5EE14</accession>
<evidence type="ECO:0000313" key="2">
    <source>
        <dbReference type="EMBL" id="PRZ05088.1"/>
    </source>
</evidence>
<dbReference type="PROSITE" id="PS51482">
    <property type="entry name" value="DEGV"/>
    <property type="match status" value="1"/>
</dbReference>
<dbReference type="Gene3D" id="3.40.50.10170">
    <property type="match status" value="1"/>
</dbReference>
<dbReference type="InterPro" id="IPR043168">
    <property type="entry name" value="DegV_C"/>
</dbReference>
<sequence>MPDTAAVRVVTDSTACLPAPDGAAHADLWDGLGHGPLVVPLHVVTQDGTLREGVDVSPQDVAARIAGGERLTTSQPATAELSDAYRELVADGARSVVSVHLSGELSGTFAAAERAGHRAMIPVRAVDSRTAAMALGFAAVEAARCAAAGCDTEHVARRAREVAGSAEAVFLVDSLEHLRRGGRLSAPAAALGTALGVRPILGVRDGHVELVQRVRTRRAAVSRLVTIAVERARRATRPAVAVHHLGAPERAAEVADVLADRLGLQPVVTPVSAVLGAHVGPGALAVMVVDRGGHVHDLEPGGPW</sequence>
<dbReference type="Proteomes" id="UP000239895">
    <property type="component" value="Unassembled WGS sequence"/>
</dbReference>
<dbReference type="Gene3D" id="3.30.1180.10">
    <property type="match status" value="1"/>
</dbReference>
<reference evidence="2 3" key="1">
    <citation type="submission" date="2018-03" db="EMBL/GenBank/DDBJ databases">
        <title>Comparative analysis of microorganisms from saline springs in Andes Mountain Range, Colombia.</title>
        <authorList>
            <person name="Rubin E."/>
        </authorList>
    </citation>
    <scope>NUCLEOTIDE SEQUENCE [LARGE SCALE GENOMIC DNA]</scope>
    <source>
        <strain evidence="2 3">CG 23</strain>
    </source>
</reference>
<dbReference type="InterPro" id="IPR003797">
    <property type="entry name" value="DegV"/>
</dbReference>
<keyword evidence="1" id="KW-0446">Lipid-binding</keyword>
<dbReference type="InterPro" id="IPR050270">
    <property type="entry name" value="DegV_domain_contain"/>
</dbReference>
<evidence type="ECO:0000256" key="1">
    <source>
        <dbReference type="ARBA" id="ARBA00023121"/>
    </source>
</evidence>
<dbReference type="EMBL" id="PVTX01000008">
    <property type="protein sequence ID" value="PRZ05088.1"/>
    <property type="molecule type" value="Genomic_DNA"/>
</dbReference>
<dbReference type="NCBIfam" id="TIGR00762">
    <property type="entry name" value="DegV"/>
    <property type="match status" value="1"/>
</dbReference>
<organism evidence="2 3">
    <name type="scientific">Isoptericola halotolerans</name>
    <dbReference type="NCBI Taxonomy" id="300560"/>
    <lineage>
        <taxon>Bacteria</taxon>
        <taxon>Bacillati</taxon>
        <taxon>Actinomycetota</taxon>
        <taxon>Actinomycetes</taxon>
        <taxon>Micrococcales</taxon>
        <taxon>Promicromonosporaceae</taxon>
        <taxon>Isoptericola</taxon>
    </lineage>
</organism>
<comment type="caution">
    <text evidence="2">The sequence shown here is derived from an EMBL/GenBank/DDBJ whole genome shotgun (WGS) entry which is preliminary data.</text>
</comment>
<proteinExistence type="predicted"/>
<dbReference type="PANTHER" id="PTHR33434:SF2">
    <property type="entry name" value="FATTY ACID-BINDING PROTEIN TM_1468"/>
    <property type="match status" value="1"/>
</dbReference>
<keyword evidence="3" id="KW-1185">Reference proteome</keyword>